<dbReference type="EMBL" id="CATQJA010002662">
    <property type="protein sequence ID" value="CAJ0580633.1"/>
    <property type="molecule type" value="Genomic_DNA"/>
</dbReference>
<evidence type="ECO:0000313" key="2">
    <source>
        <dbReference type="EMBL" id="CAJ0580633.1"/>
    </source>
</evidence>
<reference evidence="2" key="1">
    <citation type="submission" date="2023-06" db="EMBL/GenBank/DDBJ databases">
        <authorList>
            <person name="Delattre M."/>
        </authorList>
    </citation>
    <scope>NUCLEOTIDE SEQUENCE</scope>
    <source>
        <strain evidence="2">AF72</strain>
    </source>
</reference>
<keyword evidence="3" id="KW-1185">Reference proteome</keyword>
<dbReference type="AlphaFoldDB" id="A0AA36D3Y7"/>
<comment type="caution">
    <text evidence="2">The sequence shown here is derived from an EMBL/GenBank/DDBJ whole genome shotgun (WGS) entry which is preliminary data.</text>
</comment>
<keyword evidence="1" id="KW-1133">Transmembrane helix</keyword>
<evidence type="ECO:0000256" key="1">
    <source>
        <dbReference type="SAM" id="Phobius"/>
    </source>
</evidence>
<sequence>MYNVVLLFLRKPSCCNSADKTTHRCSYRADRPPPPNLIAATGLSKHSSMDNWGYNGQDEGPSCDYRLPYCTVHAHRPTPALVSRPELRLLEPLDPALLRPTSMPNSNRFSQPPPYPAACIDSPPAYTPHPMFDDGWINYNREPGYHYNQQIARRQARARRRVPHHHRDTFSRRIWRNKRLLYGSVFLFLIAPIALMFIIMAGVGVL</sequence>
<keyword evidence="1" id="KW-0472">Membrane</keyword>
<dbReference type="Proteomes" id="UP001177023">
    <property type="component" value="Unassembled WGS sequence"/>
</dbReference>
<feature type="non-terminal residue" evidence="2">
    <location>
        <position position="1"/>
    </location>
</feature>
<accession>A0AA36D3Y7</accession>
<feature type="transmembrane region" description="Helical" evidence="1">
    <location>
        <begin position="180"/>
        <end position="203"/>
    </location>
</feature>
<evidence type="ECO:0000313" key="3">
    <source>
        <dbReference type="Proteomes" id="UP001177023"/>
    </source>
</evidence>
<keyword evidence="1" id="KW-0812">Transmembrane</keyword>
<organism evidence="2 3">
    <name type="scientific">Mesorhabditis spiculigera</name>
    <dbReference type="NCBI Taxonomy" id="96644"/>
    <lineage>
        <taxon>Eukaryota</taxon>
        <taxon>Metazoa</taxon>
        <taxon>Ecdysozoa</taxon>
        <taxon>Nematoda</taxon>
        <taxon>Chromadorea</taxon>
        <taxon>Rhabditida</taxon>
        <taxon>Rhabditina</taxon>
        <taxon>Rhabditomorpha</taxon>
        <taxon>Rhabditoidea</taxon>
        <taxon>Rhabditidae</taxon>
        <taxon>Mesorhabditinae</taxon>
        <taxon>Mesorhabditis</taxon>
    </lineage>
</organism>
<name>A0AA36D3Y7_9BILA</name>
<proteinExistence type="predicted"/>
<gene>
    <name evidence="2" type="ORF">MSPICULIGERA_LOCUS18826</name>
</gene>
<protein>
    <submittedName>
        <fullName evidence="2">Uncharacterized protein</fullName>
    </submittedName>
</protein>